<evidence type="ECO:0000313" key="1">
    <source>
        <dbReference type="EMBL" id="KAJ9656909.1"/>
    </source>
</evidence>
<accession>A0ACC3A823</accession>
<proteinExistence type="predicted"/>
<dbReference type="EMBL" id="JAPDRQ010000071">
    <property type="protein sequence ID" value="KAJ9656909.1"/>
    <property type="molecule type" value="Genomic_DNA"/>
</dbReference>
<sequence length="828" mass="94974">MANGSDRAEAHVPTNEKSSEPNSPRPNEDLEARRRKLRFFKRRALWIEAANKIRKRKRIDKIVSYLTNNPSQDLRHLCEICAGMNLTPEKFQVRDDRAPSSSGVAQPVPPHSGGTFDPASGRSKLTLGSLSEIWQRARFCPFCSLVTKAAQEQSDDDLEEHPNGRLTTHGNATDVIKAKTRRLKLQWSTNDLKLQDSYIVLMPDQRWPLDSFMMGRYVDHSRANITLIKRWVELCQDYHQDCGPIHGNSAFHDFATKGFFGVIDVDSECLTSLPEKAEYIALSYAWGGAEKFTTSIENVRDLRSEGGLSKVMYRLPRAIQDAIKLTKNLEKRYLWVDALCIVQDSDDSWNLNAQIMDRVYGNAFLTICAADDPDASAGLVGLNPSKRRFSQYIEEYKAGVNLMVSHLSETYIRRSNWNTRAWTFQERLLSRRCLLFTRGRVYFQCRATAMSEDIIAEHGGAGWSVELVHAPLQMLADLHTRALRIYTRCVEMYTQRFLSRSGDILAAFSGITNMLGPHLDAEFIFGLPNSHFDWALLWEPRHVLRRRLHDAVTQNGITLKKNLKLPSWAWCGWIGQSHYQPDLMMGALSNLHQWLMNHTWIIWYIRDGHGDLRLVRSPSRLTTPSTDPRWSGYGLIGDGTDAFGRPLPTLAKKNNGLDFKRTLPDYPFNTSKARPDAKPYPNRPDMPFLQFWTWSAYFWLRLEDGKQGRGRPNELQRLSVVDQKGDWCGTVVLDKKPRNLDLGTPFELVALSEAKEFSDEECEDWNYYIQTEREQSEWDLYYVLLIERNKEDIALRLGLGKVFKEAFPNSVTGRSGELGMSWREFVLG</sequence>
<gene>
    <name evidence="1" type="ORF">H2198_004662</name>
</gene>
<evidence type="ECO:0000313" key="2">
    <source>
        <dbReference type="Proteomes" id="UP001172386"/>
    </source>
</evidence>
<comment type="caution">
    <text evidence="1">The sequence shown here is derived from an EMBL/GenBank/DDBJ whole genome shotgun (WGS) entry which is preliminary data.</text>
</comment>
<dbReference type="Proteomes" id="UP001172386">
    <property type="component" value="Unassembled WGS sequence"/>
</dbReference>
<protein>
    <submittedName>
        <fullName evidence="1">Uncharacterized protein</fullName>
    </submittedName>
</protein>
<keyword evidence="2" id="KW-1185">Reference proteome</keyword>
<reference evidence="1" key="1">
    <citation type="submission" date="2022-10" db="EMBL/GenBank/DDBJ databases">
        <title>Culturing micro-colonial fungi from biological soil crusts in the Mojave desert and describing Neophaeococcomyces mojavensis, and introducing the new genera and species Taxawa tesnikishii.</title>
        <authorList>
            <person name="Kurbessoian T."/>
            <person name="Stajich J.E."/>
        </authorList>
    </citation>
    <scope>NUCLEOTIDE SEQUENCE</scope>
    <source>
        <strain evidence="1">JES_112</strain>
    </source>
</reference>
<organism evidence="1 2">
    <name type="scientific">Neophaeococcomyces mojaviensis</name>
    <dbReference type="NCBI Taxonomy" id="3383035"/>
    <lineage>
        <taxon>Eukaryota</taxon>
        <taxon>Fungi</taxon>
        <taxon>Dikarya</taxon>
        <taxon>Ascomycota</taxon>
        <taxon>Pezizomycotina</taxon>
        <taxon>Eurotiomycetes</taxon>
        <taxon>Chaetothyriomycetidae</taxon>
        <taxon>Chaetothyriales</taxon>
        <taxon>Chaetothyriales incertae sedis</taxon>
        <taxon>Neophaeococcomyces</taxon>
    </lineage>
</organism>
<name>A0ACC3A823_9EURO</name>